<dbReference type="GO" id="GO:0004515">
    <property type="term" value="F:nicotinate-nucleotide adenylyltransferase activity"/>
    <property type="evidence" value="ECO:0007669"/>
    <property type="project" value="UniProtKB-UniRule"/>
</dbReference>
<evidence type="ECO:0000256" key="3">
    <source>
        <dbReference type="ARBA" id="ARBA00009014"/>
    </source>
</evidence>
<dbReference type="InterPro" id="IPR014729">
    <property type="entry name" value="Rossmann-like_a/b/a_fold"/>
</dbReference>
<dbReference type="Gene3D" id="3.40.50.620">
    <property type="entry name" value="HUPs"/>
    <property type="match status" value="1"/>
</dbReference>
<keyword evidence="6 11" id="KW-0548">Nucleotidyltransferase</keyword>
<protein>
    <recommendedName>
        <fullName evidence="11">Probable nicotinate-nucleotide adenylyltransferase</fullName>
        <ecNumber evidence="11">2.7.7.18</ecNumber>
    </recommendedName>
    <alternativeName>
        <fullName evidence="11">Deamido-NAD(+) diphosphorylase</fullName>
    </alternativeName>
    <alternativeName>
        <fullName evidence="11">Deamido-NAD(+) pyrophosphorylase</fullName>
    </alternativeName>
    <alternativeName>
        <fullName evidence="11">Nicotinate mononucleotide adenylyltransferase</fullName>
        <shortName evidence="11">NaMN adenylyltransferase</shortName>
    </alternativeName>
</protein>
<evidence type="ECO:0000259" key="13">
    <source>
        <dbReference type="Pfam" id="PF01467"/>
    </source>
</evidence>
<evidence type="ECO:0000313" key="14">
    <source>
        <dbReference type="EMBL" id="MBS7456237.1"/>
    </source>
</evidence>
<dbReference type="SUPFAM" id="SSF52374">
    <property type="entry name" value="Nucleotidylyl transferase"/>
    <property type="match status" value="1"/>
</dbReference>
<dbReference type="Proteomes" id="UP000675747">
    <property type="component" value="Unassembled WGS sequence"/>
</dbReference>
<evidence type="ECO:0000256" key="5">
    <source>
        <dbReference type="ARBA" id="ARBA00022679"/>
    </source>
</evidence>
<organism evidence="14 15">
    <name type="scientific">Coralloluteibacterium stylophorae</name>
    <dbReference type="NCBI Taxonomy" id="1776034"/>
    <lineage>
        <taxon>Bacteria</taxon>
        <taxon>Pseudomonadati</taxon>
        <taxon>Pseudomonadota</taxon>
        <taxon>Gammaproteobacteria</taxon>
        <taxon>Lysobacterales</taxon>
        <taxon>Lysobacteraceae</taxon>
        <taxon>Coralloluteibacterium</taxon>
    </lineage>
</organism>
<dbReference type="Pfam" id="PF01467">
    <property type="entry name" value="CTP_transf_like"/>
    <property type="match status" value="1"/>
</dbReference>
<keyword evidence="7 11" id="KW-0547">Nucleotide-binding</keyword>
<dbReference type="InterPro" id="IPR004821">
    <property type="entry name" value="Cyt_trans-like"/>
</dbReference>
<comment type="caution">
    <text evidence="14">The sequence shown here is derived from an EMBL/GenBank/DDBJ whole genome shotgun (WGS) entry which is preliminary data.</text>
</comment>
<dbReference type="EMBL" id="JAGQFT020000002">
    <property type="protein sequence ID" value="MBS7456237.1"/>
    <property type="molecule type" value="Genomic_DNA"/>
</dbReference>
<dbReference type="NCBIfam" id="TIGR00482">
    <property type="entry name" value="nicotinate (nicotinamide) nucleotide adenylyltransferase"/>
    <property type="match status" value="1"/>
</dbReference>
<evidence type="ECO:0000256" key="8">
    <source>
        <dbReference type="ARBA" id="ARBA00022840"/>
    </source>
</evidence>
<evidence type="ECO:0000256" key="6">
    <source>
        <dbReference type="ARBA" id="ARBA00022695"/>
    </source>
</evidence>
<feature type="region of interest" description="Disordered" evidence="12">
    <location>
        <begin position="198"/>
        <end position="225"/>
    </location>
</feature>
<dbReference type="InterPro" id="IPR005248">
    <property type="entry name" value="NadD/NMNAT"/>
</dbReference>
<comment type="catalytic activity">
    <reaction evidence="10 11">
        <text>nicotinate beta-D-ribonucleotide + ATP + H(+) = deamido-NAD(+) + diphosphate</text>
        <dbReference type="Rhea" id="RHEA:22860"/>
        <dbReference type="ChEBI" id="CHEBI:15378"/>
        <dbReference type="ChEBI" id="CHEBI:30616"/>
        <dbReference type="ChEBI" id="CHEBI:33019"/>
        <dbReference type="ChEBI" id="CHEBI:57502"/>
        <dbReference type="ChEBI" id="CHEBI:58437"/>
        <dbReference type="EC" id="2.7.7.18"/>
    </reaction>
</comment>
<dbReference type="EC" id="2.7.7.18" evidence="11"/>
<keyword evidence="9 11" id="KW-0520">NAD</keyword>
<dbReference type="AlphaFoldDB" id="A0AAP2C930"/>
<sequence>MGRRRRPHRALRAGVATEAARAAGLARPAAAQPRRAGRLRRTRAPGRAGRGQPAGGGAGGRQARPARGGAPPRRGDDGVAGRRFGALRRVPPGRIGAVGRRPARAAHAARPPRGRRGGAGIDGLDRRRAAAHGRLCPHRRARRQPRRRVQGRAGVGIATGDLQACAGAASGAGLGTAGGRVRPGRPHRQGARAGRCLAGAGAPARRGRRAAGAGAARRRLSRGPAMHAAASTPVVLYGGTFDPVHNGHLAVARAARDALAAEVRLLPAADPPHRPPPGADAGQREAMLRTAVEGETGLRVDTTELVRGGRSYTADTLEAVRAGLAPATPLVWLLGADAFRGLPQWHRWPALLDAAHWLVALRPGHALDALPPPLAAEWARRHGPLTALAAAPAGRMATLVLPLRHESATAVRGGIGGARAHDAWEADVPAAVARYIRAHRLYA</sequence>
<feature type="domain" description="Cytidyltransferase-like" evidence="13">
    <location>
        <begin position="236"/>
        <end position="369"/>
    </location>
</feature>
<dbReference type="CDD" id="cd02165">
    <property type="entry name" value="NMNAT"/>
    <property type="match status" value="1"/>
</dbReference>
<keyword evidence="4 11" id="KW-0662">Pyridine nucleotide biosynthesis</keyword>
<evidence type="ECO:0000256" key="2">
    <source>
        <dbReference type="ARBA" id="ARBA00005019"/>
    </source>
</evidence>
<dbReference type="HAMAP" id="MF_00244">
    <property type="entry name" value="NaMN_adenylyltr"/>
    <property type="match status" value="1"/>
</dbReference>
<dbReference type="GO" id="GO:0009435">
    <property type="term" value="P:NAD+ biosynthetic process"/>
    <property type="evidence" value="ECO:0007669"/>
    <property type="project" value="UniProtKB-UniRule"/>
</dbReference>
<feature type="compositionally biased region" description="Low complexity" evidence="12">
    <location>
        <begin position="198"/>
        <end position="215"/>
    </location>
</feature>
<proteinExistence type="inferred from homology"/>
<dbReference type="PANTHER" id="PTHR39321:SF3">
    <property type="entry name" value="PHOSPHOPANTETHEINE ADENYLYLTRANSFERASE"/>
    <property type="match status" value="1"/>
</dbReference>
<name>A0AAP2C930_9GAMM</name>
<comment type="similarity">
    <text evidence="3 11">Belongs to the NadD family.</text>
</comment>
<evidence type="ECO:0000256" key="1">
    <source>
        <dbReference type="ARBA" id="ARBA00002324"/>
    </source>
</evidence>
<evidence type="ECO:0000256" key="9">
    <source>
        <dbReference type="ARBA" id="ARBA00023027"/>
    </source>
</evidence>
<evidence type="ECO:0000256" key="12">
    <source>
        <dbReference type="SAM" id="MobiDB-lite"/>
    </source>
</evidence>
<evidence type="ECO:0000256" key="7">
    <source>
        <dbReference type="ARBA" id="ARBA00022741"/>
    </source>
</evidence>
<evidence type="ECO:0000256" key="4">
    <source>
        <dbReference type="ARBA" id="ARBA00022642"/>
    </source>
</evidence>
<feature type="compositionally biased region" description="Low complexity" evidence="12">
    <location>
        <begin position="12"/>
        <end position="34"/>
    </location>
</feature>
<evidence type="ECO:0000256" key="10">
    <source>
        <dbReference type="ARBA" id="ARBA00048721"/>
    </source>
</evidence>
<dbReference type="GO" id="GO:0005524">
    <property type="term" value="F:ATP binding"/>
    <property type="evidence" value="ECO:0007669"/>
    <property type="project" value="UniProtKB-KW"/>
</dbReference>
<feature type="compositionally biased region" description="Low complexity" evidence="12">
    <location>
        <begin position="61"/>
        <end position="72"/>
    </location>
</feature>
<feature type="compositionally biased region" description="Basic residues" evidence="12">
    <location>
        <begin position="1"/>
        <end position="11"/>
    </location>
</feature>
<evidence type="ECO:0000313" key="15">
    <source>
        <dbReference type="Proteomes" id="UP000675747"/>
    </source>
</evidence>
<dbReference type="PANTHER" id="PTHR39321">
    <property type="entry name" value="NICOTINATE-NUCLEOTIDE ADENYLYLTRANSFERASE-RELATED"/>
    <property type="match status" value="1"/>
</dbReference>
<feature type="compositionally biased region" description="Gly residues" evidence="12">
    <location>
        <begin position="48"/>
        <end position="60"/>
    </location>
</feature>
<accession>A0AAP2C930</accession>
<dbReference type="NCBIfam" id="TIGR00125">
    <property type="entry name" value="cyt_tran_rel"/>
    <property type="match status" value="1"/>
</dbReference>
<evidence type="ECO:0000256" key="11">
    <source>
        <dbReference type="HAMAP-Rule" id="MF_00244"/>
    </source>
</evidence>
<gene>
    <name evidence="11 14" type="primary">nadD</name>
    <name evidence="14" type="ORF">KB893_003685</name>
</gene>
<feature type="compositionally biased region" description="Basic residues" evidence="12">
    <location>
        <begin position="35"/>
        <end position="44"/>
    </location>
</feature>
<keyword evidence="8 11" id="KW-0067">ATP-binding</keyword>
<keyword evidence="5 11" id="KW-0808">Transferase</keyword>
<dbReference type="NCBIfam" id="NF000839">
    <property type="entry name" value="PRK00071.1-1"/>
    <property type="match status" value="1"/>
</dbReference>
<reference evidence="14 15" key="1">
    <citation type="journal article" date="2021" name="Microbiol. Resour. Announc.">
        <title>Draft Genome Sequence of Coralloluteibacterium stylophorae LMG 29479T.</title>
        <authorList>
            <person name="Karlyshev A.V."/>
            <person name="Kudryashova E.B."/>
            <person name="Ariskina E.V."/>
            <person name="Conroy A.P."/>
            <person name="Abidueva E.Y."/>
        </authorList>
    </citation>
    <scope>NUCLEOTIDE SEQUENCE [LARGE SCALE GENOMIC DNA]</scope>
    <source>
        <strain evidence="14 15">LMG 29479</strain>
    </source>
</reference>
<comment type="pathway">
    <text evidence="2 11">Cofactor biosynthesis; NAD(+) biosynthesis; deamido-NAD(+) from nicotinate D-ribonucleotide: step 1/1.</text>
</comment>
<comment type="function">
    <text evidence="1 11">Catalyzes the reversible adenylation of nicotinate mononucleotide (NaMN) to nicotinic acid adenine dinucleotide (NaAD).</text>
</comment>
<keyword evidence="15" id="KW-1185">Reference proteome</keyword>
<feature type="region of interest" description="Disordered" evidence="12">
    <location>
        <begin position="1"/>
        <end position="122"/>
    </location>
</feature>
<feature type="compositionally biased region" description="Low complexity" evidence="12">
    <location>
        <begin position="88"/>
        <end position="109"/>
    </location>
</feature>